<sequence length="112" mass="13154">MAWNIPFKTQLRQFWIKCLQQQLRDHKNGTPFQMVGPDRTRIVEWINRTWNALPAATIIQGFRRTKLLYDDLDVPEDEQAEYSDDESVIIVIPRLTDMALMTNIVADEATFE</sequence>
<evidence type="ECO:0000313" key="1">
    <source>
        <dbReference type="EMBL" id="KAF0748016.1"/>
    </source>
</evidence>
<evidence type="ECO:0008006" key="3">
    <source>
        <dbReference type="Google" id="ProtNLM"/>
    </source>
</evidence>
<dbReference type="Proteomes" id="UP000469452">
    <property type="component" value="Unassembled WGS sequence"/>
</dbReference>
<gene>
    <name evidence="1" type="ORF">AaE_007510</name>
</gene>
<dbReference type="VEuPathDB" id="FungiDB:H257_10181"/>
<proteinExistence type="predicted"/>
<dbReference type="AlphaFoldDB" id="A0A6A5A2C9"/>
<organism evidence="1 2">
    <name type="scientific">Aphanomyces astaci</name>
    <name type="common">Crayfish plague agent</name>
    <dbReference type="NCBI Taxonomy" id="112090"/>
    <lineage>
        <taxon>Eukaryota</taxon>
        <taxon>Sar</taxon>
        <taxon>Stramenopiles</taxon>
        <taxon>Oomycota</taxon>
        <taxon>Saprolegniomycetes</taxon>
        <taxon>Saprolegniales</taxon>
        <taxon>Verrucalvaceae</taxon>
        <taxon>Aphanomyces</taxon>
    </lineage>
</organism>
<evidence type="ECO:0000313" key="2">
    <source>
        <dbReference type="Proteomes" id="UP000469452"/>
    </source>
</evidence>
<name>A0A6A5A2C9_APHAT</name>
<reference evidence="1 2" key="1">
    <citation type="submission" date="2019-06" db="EMBL/GenBank/DDBJ databases">
        <title>Genomics analysis of Aphanomyces spp. identifies a new class of oomycete effector associated with host adaptation.</title>
        <authorList>
            <person name="Gaulin E."/>
        </authorList>
    </citation>
    <scope>NUCLEOTIDE SEQUENCE [LARGE SCALE GENOMIC DNA]</scope>
    <source>
        <strain evidence="1 2">E</strain>
    </source>
</reference>
<protein>
    <recommendedName>
        <fullName evidence="3">DDE-1 domain-containing protein</fullName>
    </recommendedName>
</protein>
<accession>A0A6A5A2C9</accession>
<comment type="caution">
    <text evidence="1">The sequence shown here is derived from an EMBL/GenBank/DDBJ whole genome shotgun (WGS) entry which is preliminary data.</text>
</comment>
<dbReference type="EMBL" id="VJMI01013344">
    <property type="protein sequence ID" value="KAF0748016.1"/>
    <property type="molecule type" value="Genomic_DNA"/>
</dbReference>